<comment type="subcellular location">
    <subcellularLocation>
        <location evidence="2">Cytoplasm</location>
    </subcellularLocation>
</comment>
<dbReference type="PANTHER" id="PTHR33705">
    <property type="entry name" value="PHOSPHOCARRIER PROTEIN HPR"/>
    <property type="match status" value="1"/>
</dbReference>
<evidence type="ECO:0000313" key="8">
    <source>
        <dbReference type="Proteomes" id="UP000198636"/>
    </source>
</evidence>
<dbReference type="GO" id="GO:0005737">
    <property type="term" value="C:cytoplasm"/>
    <property type="evidence" value="ECO:0007669"/>
    <property type="project" value="UniProtKB-SubCell"/>
</dbReference>
<organism evidence="7 8">
    <name type="scientific">Alkaliphilus peptidifermentans DSM 18978</name>
    <dbReference type="NCBI Taxonomy" id="1120976"/>
    <lineage>
        <taxon>Bacteria</taxon>
        <taxon>Bacillati</taxon>
        <taxon>Bacillota</taxon>
        <taxon>Clostridia</taxon>
        <taxon>Peptostreptococcales</taxon>
        <taxon>Natronincolaceae</taxon>
        <taxon>Alkaliphilus</taxon>
    </lineage>
</organism>
<dbReference type="PROSITE" id="PS00369">
    <property type="entry name" value="PTS_HPR_HIS"/>
    <property type="match status" value="1"/>
</dbReference>
<dbReference type="NCBIfam" id="TIGR01003">
    <property type="entry name" value="PTS_HPr_family"/>
    <property type="match status" value="1"/>
</dbReference>
<reference evidence="7 8" key="1">
    <citation type="submission" date="2016-10" db="EMBL/GenBank/DDBJ databases">
        <authorList>
            <person name="de Groot N.N."/>
        </authorList>
    </citation>
    <scope>NUCLEOTIDE SEQUENCE [LARGE SCALE GENOMIC DNA]</scope>
    <source>
        <strain evidence="7 8">DSM 18978</strain>
    </source>
</reference>
<sequence length="88" mass="9423">MKSIKTKINNNIGLHARPASLLVKEANTFQSDVNIINGSKKANGKSIIGILALQAKYGDEIIIDVEGIDEEACIAKLVELVEAGFGEK</sequence>
<name>A0A1G5KN81_9FIRM</name>
<evidence type="ECO:0000313" key="7">
    <source>
        <dbReference type="EMBL" id="SCZ02022.1"/>
    </source>
</evidence>
<keyword evidence="8" id="KW-1185">Reference proteome</keyword>
<keyword evidence="4" id="KW-0963">Cytoplasm</keyword>
<dbReference type="Proteomes" id="UP000198636">
    <property type="component" value="Unassembled WGS sequence"/>
</dbReference>
<dbReference type="SUPFAM" id="SSF55594">
    <property type="entry name" value="HPr-like"/>
    <property type="match status" value="1"/>
</dbReference>
<dbReference type="InterPro" id="IPR000032">
    <property type="entry name" value="HPr-like"/>
</dbReference>
<dbReference type="PANTHER" id="PTHR33705:SF2">
    <property type="entry name" value="PHOSPHOCARRIER PROTEIN NPR"/>
    <property type="match status" value="1"/>
</dbReference>
<evidence type="ECO:0000256" key="5">
    <source>
        <dbReference type="ARBA" id="ARBA00022683"/>
    </source>
</evidence>
<proteinExistence type="predicted"/>
<dbReference type="InterPro" id="IPR001020">
    <property type="entry name" value="PTS_HPr_His_P_site"/>
</dbReference>
<evidence type="ECO:0000259" key="6">
    <source>
        <dbReference type="PROSITE" id="PS51350"/>
    </source>
</evidence>
<evidence type="ECO:0000256" key="4">
    <source>
        <dbReference type="ARBA" id="ARBA00022490"/>
    </source>
</evidence>
<feature type="domain" description="HPr" evidence="6">
    <location>
        <begin position="1"/>
        <end position="88"/>
    </location>
</feature>
<dbReference type="GO" id="GO:0009401">
    <property type="term" value="P:phosphoenolpyruvate-dependent sugar phosphotransferase system"/>
    <property type="evidence" value="ECO:0007669"/>
    <property type="project" value="UniProtKB-KW"/>
</dbReference>
<dbReference type="Gene3D" id="3.30.1340.10">
    <property type="entry name" value="HPr-like"/>
    <property type="match status" value="1"/>
</dbReference>
<dbReference type="InterPro" id="IPR050399">
    <property type="entry name" value="HPr"/>
</dbReference>
<dbReference type="Pfam" id="PF00381">
    <property type="entry name" value="PTS-HPr"/>
    <property type="match status" value="1"/>
</dbReference>
<dbReference type="RefSeq" id="WP_091546393.1">
    <property type="nucleotide sequence ID" value="NZ_FMUS01000029.1"/>
</dbReference>
<gene>
    <name evidence="7" type="ORF">SAMN03080606_03626</name>
</gene>
<protein>
    <recommendedName>
        <fullName evidence="3">Phosphocarrier protein HPr</fullName>
    </recommendedName>
</protein>
<dbReference type="OrthoDB" id="9809047at2"/>
<dbReference type="AlphaFoldDB" id="A0A1G5KN81"/>
<evidence type="ECO:0000256" key="3">
    <source>
        <dbReference type="ARBA" id="ARBA00020422"/>
    </source>
</evidence>
<dbReference type="PROSITE" id="PS51350">
    <property type="entry name" value="PTS_HPR_DOM"/>
    <property type="match status" value="1"/>
</dbReference>
<dbReference type="InterPro" id="IPR035895">
    <property type="entry name" value="HPr-like_sf"/>
</dbReference>
<evidence type="ECO:0000256" key="2">
    <source>
        <dbReference type="ARBA" id="ARBA00004496"/>
    </source>
</evidence>
<dbReference type="EMBL" id="FMUS01000029">
    <property type="protein sequence ID" value="SCZ02022.1"/>
    <property type="molecule type" value="Genomic_DNA"/>
</dbReference>
<comment type="function">
    <text evidence="1">General (non sugar-specific) component of the phosphoenolpyruvate-dependent sugar phosphotransferase system (sugar PTS). This major carbohydrate active-transport system catalyzes the phosphorylation of incoming sugar substrates concomitantly with their translocation across the cell membrane. The phosphoryl group from phosphoenolpyruvate (PEP) is transferred to the phosphoryl carrier protein HPr by enzyme I. Phospho-HPr then transfers it to the PTS EIIA domain.</text>
</comment>
<evidence type="ECO:0000256" key="1">
    <source>
        <dbReference type="ARBA" id="ARBA00003681"/>
    </source>
</evidence>
<accession>A0A1G5KN81</accession>
<keyword evidence="5" id="KW-0598">Phosphotransferase system</keyword>
<dbReference type="STRING" id="1120976.SAMN03080606_03626"/>
<dbReference type="PRINTS" id="PR00107">
    <property type="entry name" value="PHOSPHOCPHPR"/>
</dbReference>
<dbReference type="CDD" id="cd00367">
    <property type="entry name" value="PTS-HPr_like"/>
    <property type="match status" value="1"/>
</dbReference>